<proteinExistence type="predicted"/>
<dbReference type="EMBL" id="GBXM01040288">
    <property type="protein sequence ID" value="JAH68289.1"/>
    <property type="molecule type" value="Transcribed_RNA"/>
</dbReference>
<name>A0A0E9UR11_ANGAN</name>
<protein>
    <submittedName>
        <fullName evidence="1">Uncharacterized protein</fullName>
    </submittedName>
</protein>
<sequence length="26" mass="2996">MEKVVHGTENRCVLSQPFLGRFLTFS</sequence>
<dbReference type="AlphaFoldDB" id="A0A0E9UR11"/>
<organism evidence="1">
    <name type="scientific">Anguilla anguilla</name>
    <name type="common">European freshwater eel</name>
    <name type="synonym">Muraena anguilla</name>
    <dbReference type="NCBI Taxonomy" id="7936"/>
    <lineage>
        <taxon>Eukaryota</taxon>
        <taxon>Metazoa</taxon>
        <taxon>Chordata</taxon>
        <taxon>Craniata</taxon>
        <taxon>Vertebrata</taxon>
        <taxon>Euteleostomi</taxon>
        <taxon>Actinopterygii</taxon>
        <taxon>Neopterygii</taxon>
        <taxon>Teleostei</taxon>
        <taxon>Anguilliformes</taxon>
        <taxon>Anguillidae</taxon>
        <taxon>Anguilla</taxon>
    </lineage>
</organism>
<evidence type="ECO:0000313" key="1">
    <source>
        <dbReference type="EMBL" id="JAH68289.1"/>
    </source>
</evidence>
<reference evidence="1" key="2">
    <citation type="journal article" date="2015" name="Fish Shellfish Immunol.">
        <title>Early steps in the European eel (Anguilla anguilla)-Vibrio vulnificus interaction in the gills: Role of the RtxA13 toxin.</title>
        <authorList>
            <person name="Callol A."/>
            <person name="Pajuelo D."/>
            <person name="Ebbesson L."/>
            <person name="Teles M."/>
            <person name="MacKenzie S."/>
            <person name="Amaro C."/>
        </authorList>
    </citation>
    <scope>NUCLEOTIDE SEQUENCE</scope>
</reference>
<reference evidence="1" key="1">
    <citation type="submission" date="2014-11" db="EMBL/GenBank/DDBJ databases">
        <authorList>
            <person name="Amaro Gonzalez C."/>
        </authorList>
    </citation>
    <scope>NUCLEOTIDE SEQUENCE</scope>
</reference>
<accession>A0A0E9UR11</accession>